<sequence length="107" mass="11923">IEVQLLSIIKNQILPLQNIFDSDCQYSVIASEPANSSTDGSIYEIPIEIEESPLSQKEISSPTKLINQVTLIPVIFVPQPVTSATDQVETPERIPKKFRETLNAKSR</sequence>
<dbReference type="EMBL" id="GEBQ01019767">
    <property type="protein sequence ID" value="JAT20210.1"/>
    <property type="molecule type" value="Transcribed_RNA"/>
</dbReference>
<protein>
    <submittedName>
        <fullName evidence="2">Uncharacterized protein</fullName>
    </submittedName>
</protein>
<evidence type="ECO:0000256" key="1">
    <source>
        <dbReference type="SAM" id="MobiDB-lite"/>
    </source>
</evidence>
<organism evidence="2">
    <name type="scientific">Graphocephala atropunctata</name>
    <dbReference type="NCBI Taxonomy" id="36148"/>
    <lineage>
        <taxon>Eukaryota</taxon>
        <taxon>Metazoa</taxon>
        <taxon>Ecdysozoa</taxon>
        <taxon>Arthropoda</taxon>
        <taxon>Hexapoda</taxon>
        <taxon>Insecta</taxon>
        <taxon>Pterygota</taxon>
        <taxon>Neoptera</taxon>
        <taxon>Paraneoptera</taxon>
        <taxon>Hemiptera</taxon>
        <taxon>Auchenorrhyncha</taxon>
        <taxon>Membracoidea</taxon>
        <taxon>Cicadellidae</taxon>
        <taxon>Cicadellinae</taxon>
        <taxon>Cicadellini</taxon>
        <taxon>Graphocephala</taxon>
    </lineage>
</organism>
<dbReference type="AlphaFoldDB" id="A0A1B6L933"/>
<accession>A0A1B6L933</accession>
<feature type="compositionally biased region" description="Basic and acidic residues" evidence="1">
    <location>
        <begin position="90"/>
        <end position="107"/>
    </location>
</feature>
<feature type="region of interest" description="Disordered" evidence="1">
    <location>
        <begin position="86"/>
        <end position="107"/>
    </location>
</feature>
<feature type="non-terminal residue" evidence="2">
    <location>
        <position position="1"/>
    </location>
</feature>
<proteinExistence type="predicted"/>
<evidence type="ECO:0000313" key="2">
    <source>
        <dbReference type="EMBL" id="JAT20210.1"/>
    </source>
</evidence>
<reference evidence="2" key="1">
    <citation type="submission" date="2015-11" db="EMBL/GenBank/DDBJ databases">
        <title>De novo transcriptome assembly of four potential Pierce s Disease insect vectors from Arizona vineyards.</title>
        <authorList>
            <person name="Tassone E.E."/>
        </authorList>
    </citation>
    <scope>NUCLEOTIDE SEQUENCE</scope>
</reference>
<name>A0A1B6L933_9HEMI</name>
<gene>
    <name evidence="2" type="ORF">g.52784</name>
</gene>